<dbReference type="EMBL" id="LHXZ01000025">
    <property type="protein sequence ID" value="KXB03206.1"/>
    <property type="molecule type" value="Genomic_DNA"/>
</dbReference>
<keyword evidence="2" id="KW-1185">Reference proteome</keyword>
<evidence type="ECO:0000313" key="1">
    <source>
        <dbReference type="EMBL" id="KXB03206.1"/>
    </source>
</evidence>
<reference evidence="1 2" key="1">
    <citation type="journal article" date="2016" name="Sci. Rep.">
        <title>Metabolic traits of an uncultured archaeal lineage -MSBL1- from brine pools of the Red Sea.</title>
        <authorList>
            <person name="Mwirichia R."/>
            <person name="Alam I."/>
            <person name="Rashid M."/>
            <person name="Vinu M."/>
            <person name="Ba-Alawi W."/>
            <person name="Anthony Kamau A."/>
            <person name="Kamanda Ngugi D."/>
            <person name="Goker M."/>
            <person name="Klenk H.P."/>
            <person name="Bajic V."/>
            <person name="Stingl U."/>
        </authorList>
    </citation>
    <scope>NUCLEOTIDE SEQUENCE [LARGE SCALE GENOMIC DNA]</scope>
    <source>
        <strain evidence="1">SCGC-AAA261F19</strain>
    </source>
</reference>
<accession>A0A133V9U1</accession>
<organism evidence="1 2">
    <name type="scientific">candidate division MSBL1 archaeon SCGC-AAA261F19</name>
    <dbReference type="NCBI Taxonomy" id="1698275"/>
    <lineage>
        <taxon>Archaea</taxon>
        <taxon>Methanobacteriati</taxon>
        <taxon>Methanobacteriota</taxon>
        <taxon>candidate division MSBL1</taxon>
    </lineage>
</organism>
<dbReference type="PATRIC" id="fig|1698275.3.peg.314"/>
<dbReference type="AlphaFoldDB" id="A0A133V9U1"/>
<evidence type="ECO:0008006" key="3">
    <source>
        <dbReference type="Google" id="ProtNLM"/>
    </source>
</evidence>
<dbReference type="InterPro" id="IPR005368">
    <property type="entry name" value="UPF0175"/>
</dbReference>
<dbReference type="Pfam" id="PF03683">
    <property type="entry name" value="UPF0175"/>
    <property type="match status" value="1"/>
</dbReference>
<gene>
    <name evidence="1" type="ORF">AKJ45_02210</name>
</gene>
<dbReference type="Proteomes" id="UP000070565">
    <property type="component" value="Unassembled WGS sequence"/>
</dbReference>
<sequence>MGVLSLRVSDRVNKRIEEFAKREKLKKSEALRKILEKGLKELELERAIKLYREGEVTLWKAAEIADVPIWEMMRIVRENKIPLKYTVGDAKADLERVFG</sequence>
<name>A0A133V9U1_9EURY</name>
<evidence type="ECO:0000313" key="2">
    <source>
        <dbReference type="Proteomes" id="UP000070565"/>
    </source>
</evidence>
<protein>
    <recommendedName>
        <fullName evidence="3">Ribbon-helix-helix protein CopG domain-containing protein</fullName>
    </recommendedName>
</protein>
<comment type="caution">
    <text evidence="1">The sequence shown here is derived from an EMBL/GenBank/DDBJ whole genome shotgun (WGS) entry which is preliminary data.</text>
</comment>
<proteinExistence type="predicted"/>